<evidence type="ECO:0000259" key="6">
    <source>
        <dbReference type="PROSITE" id="PS50405"/>
    </source>
</evidence>
<evidence type="ECO:0000256" key="3">
    <source>
        <dbReference type="ARBA" id="ARBA00022679"/>
    </source>
</evidence>
<dbReference type="GO" id="GO:0009635">
    <property type="term" value="P:response to herbicide"/>
    <property type="evidence" value="ECO:0007669"/>
    <property type="project" value="UniProtKB-ARBA"/>
</dbReference>
<dbReference type="Proteomes" id="UP001055439">
    <property type="component" value="Chromosome 10"/>
</dbReference>
<dbReference type="PANTHER" id="PTHR43900">
    <property type="entry name" value="GLUTATHIONE S-TRANSFERASE RHO"/>
    <property type="match status" value="1"/>
</dbReference>
<accession>A0A9E7ESM0</accession>
<evidence type="ECO:0000259" key="5">
    <source>
        <dbReference type="PROSITE" id="PS50404"/>
    </source>
</evidence>
<comment type="similarity">
    <text evidence="1">Belongs to the GST superfamily. Phi family.</text>
</comment>
<dbReference type="PANTHER" id="PTHR43900:SF49">
    <property type="entry name" value="GLUTATHIONE S-TRANSFERASE GSTF1-RELATED"/>
    <property type="match status" value="1"/>
</dbReference>
<dbReference type="Gene3D" id="3.40.30.10">
    <property type="entry name" value="Glutaredoxin"/>
    <property type="match status" value="1"/>
</dbReference>
<evidence type="ECO:0000313" key="8">
    <source>
        <dbReference type="Proteomes" id="UP001055439"/>
    </source>
</evidence>
<dbReference type="FunFam" id="3.40.30.10:FF:000016">
    <property type="entry name" value="Glutathione S-transferase F2"/>
    <property type="match status" value="1"/>
</dbReference>
<dbReference type="SFLD" id="SFLDS00019">
    <property type="entry name" value="Glutathione_Transferase_(cytos"/>
    <property type="match status" value="1"/>
</dbReference>
<dbReference type="InterPro" id="IPR034347">
    <property type="entry name" value="GST_Phi_C"/>
</dbReference>
<dbReference type="GO" id="GO:0004364">
    <property type="term" value="F:glutathione transferase activity"/>
    <property type="evidence" value="ECO:0007669"/>
    <property type="project" value="UniProtKB-EC"/>
</dbReference>
<dbReference type="InterPro" id="IPR004045">
    <property type="entry name" value="Glutathione_S-Trfase_N"/>
</dbReference>
<evidence type="ECO:0000256" key="4">
    <source>
        <dbReference type="ARBA" id="ARBA00047960"/>
    </source>
</evidence>
<dbReference type="Pfam" id="PF00043">
    <property type="entry name" value="GST_C"/>
    <property type="match status" value="1"/>
</dbReference>
<dbReference type="OrthoDB" id="2019491at2759"/>
<name>A0A9E7ESM0_9LILI</name>
<dbReference type="GO" id="GO:0043295">
    <property type="term" value="F:glutathione binding"/>
    <property type="evidence" value="ECO:0007669"/>
    <property type="project" value="TreeGrafter"/>
</dbReference>
<evidence type="ECO:0000256" key="1">
    <source>
        <dbReference type="ARBA" id="ARBA00010128"/>
    </source>
</evidence>
<dbReference type="FunFam" id="1.20.1050.10:FF:000004">
    <property type="entry name" value="Glutathione S-transferase F2"/>
    <property type="match status" value="1"/>
</dbReference>
<dbReference type="AlphaFoldDB" id="A0A9E7ESM0"/>
<keyword evidence="8" id="KW-1185">Reference proteome</keyword>
<dbReference type="PROSITE" id="PS50404">
    <property type="entry name" value="GST_NTER"/>
    <property type="match status" value="1"/>
</dbReference>
<gene>
    <name evidence="7" type="ORF">MUK42_24220</name>
</gene>
<dbReference type="EMBL" id="CP097503">
    <property type="protein sequence ID" value="URD83275.1"/>
    <property type="molecule type" value="Genomic_DNA"/>
</dbReference>
<dbReference type="SUPFAM" id="SSF52833">
    <property type="entry name" value="Thioredoxin-like"/>
    <property type="match status" value="1"/>
</dbReference>
<dbReference type="GO" id="GO:0005737">
    <property type="term" value="C:cytoplasm"/>
    <property type="evidence" value="ECO:0007669"/>
    <property type="project" value="TreeGrafter"/>
</dbReference>
<dbReference type="CDD" id="cd03053">
    <property type="entry name" value="GST_N_Phi"/>
    <property type="match status" value="1"/>
</dbReference>
<dbReference type="Pfam" id="PF02798">
    <property type="entry name" value="GST_N"/>
    <property type="match status" value="1"/>
</dbReference>
<dbReference type="InterPro" id="IPR040079">
    <property type="entry name" value="Glutathione_S-Trfase"/>
</dbReference>
<organism evidence="7 8">
    <name type="scientific">Musa troglodytarum</name>
    <name type="common">fe'i banana</name>
    <dbReference type="NCBI Taxonomy" id="320322"/>
    <lineage>
        <taxon>Eukaryota</taxon>
        <taxon>Viridiplantae</taxon>
        <taxon>Streptophyta</taxon>
        <taxon>Embryophyta</taxon>
        <taxon>Tracheophyta</taxon>
        <taxon>Spermatophyta</taxon>
        <taxon>Magnoliopsida</taxon>
        <taxon>Liliopsida</taxon>
        <taxon>Zingiberales</taxon>
        <taxon>Musaceae</taxon>
        <taxon>Musa</taxon>
    </lineage>
</organism>
<feature type="domain" description="GST C-terminal" evidence="6">
    <location>
        <begin position="90"/>
        <end position="223"/>
    </location>
</feature>
<dbReference type="InterPro" id="IPR036282">
    <property type="entry name" value="Glutathione-S-Trfase_C_sf"/>
</dbReference>
<dbReference type="SFLD" id="SFLDG00358">
    <property type="entry name" value="Main_(cytGST)"/>
    <property type="match status" value="1"/>
</dbReference>
<protein>
    <recommendedName>
        <fullName evidence="2">glutathione transferase</fullName>
        <ecNumber evidence="2">2.5.1.18</ecNumber>
    </recommendedName>
</protein>
<dbReference type="InterPro" id="IPR010987">
    <property type="entry name" value="Glutathione-S-Trfase_C-like"/>
</dbReference>
<comment type="catalytic activity">
    <reaction evidence="4">
        <text>RX + glutathione = an S-substituted glutathione + a halide anion + H(+)</text>
        <dbReference type="Rhea" id="RHEA:16437"/>
        <dbReference type="ChEBI" id="CHEBI:15378"/>
        <dbReference type="ChEBI" id="CHEBI:16042"/>
        <dbReference type="ChEBI" id="CHEBI:17792"/>
        <dbReference type="ChEBI" id="CHEBI:57925"/>
        <dbReference type="ChEBI" id="CHEBI:90779"/>
        <dbReference type="EC" id="2.5.1.18"/>
    </reaction>
</comment>
<dbReference type="SUPFAM" id="SSF47616">
    <property type="entry name" value="GST C-terminal domain-like"/>
    <property type="match status" value="1"/>
</dbReference>
<dbReference type="EMBL" id="CP097503">
    <property type="protein sequence ID" value="URD83278.1"/>
    <property type="molecule type" value="Genomic_DNA"/>
</dbReference>
<feature type="domain" description="GST N-terminal" evidence="5">
    <location>
        <begin position="1"/>
        <end position="82"/>
    </location>
</feature>
<dbReference type="Gene3D" id="1.20.1050.10">
    <property type="match status" value="1"/>
</dbReference>
<reference evidence="7" key="1">
    <citation type="submission" date="2022-05" db="EMBL/GenBank/DDBJ databases">
        <title>The Musa troglodytarum L. genome provides insights into the mechanism of non-climacteric behaviour and enrichment of carotenoids.</title>
        <authorList>
            <person name="Wang J."/>
        </authorList>
    </citation>
    <scope>NUCLEOTIDE SEQUENCE</scope>
    <source>
        <tissue evidence="7">Leaf</tissue>
    </source>
</reference>
<dbReference type="EMBL" id="CP097503">
    <property type="protein sequence ID" value="URD83277.1"/>
    <property type="molecule type" value="Genomic_DNA"/>
</dbReference>
<proteinExistence type="inferred from homology"/>
<sequence length="231" mass="25599">MAVKVSGPAISAATARVLLCLGEMGAEYELVPVDFFTREQKSPHHLARNAFGLVPVLEDGDLLLFESRAIARYVLRKYKSSGPDLVREGSLEESAMVDLWLEVEAQQYEKGILPIFFQIMVVPVLYGGVPEEKLVADGVEKLVKVLDVYEARLSQSKHLAVDFVSLADLSHVPFAHYIMPTPYASLFQSRPHAKAWWDSLASRPACKKVTAALLTSELSLLPLMDDACLHF</sequence>
<evidence type="ECO:0000313" key="7">
    <source>
        <dbReference type="EMBL" id="URD83275.1"/>
    </source>
</evidence>
<dbReference type="InterPro" id="IPR036249">
    <property type="entry name" value="Thioredoxin-like_sf"/>
</dbReference>
<dbReference type="GO" id="GO:0006749">
    <property type="term" value="P:glutathione metabolic process"/>
    <property type="evidence" value="ECO:0007669"/>
    <property type="project" value="TreeGrafter"/>
</dbReference>
<dbReference type="EC" id="2.5.1.18" evidence="2"/>
<dbReference type="PROSITE" id="PS50405">
    <property type="entry name" value="GST_CTER"/>
    <property type="match status" value="1"/>
</dbReference>
<dbReference type="InterPro" id="IPR004046">
    <property type="entry name" value="GST_C"/>
</dbReference>
<dbReference type="SFLD" id="SFLDG01154">
    <property type="entry name" value="Main.5:_Phi-like"/>
    <property type="match status" value="1"/>
</dbReference>
<evidence type="ECO:0000256" key="2">
    <source>
        <dbReference type="ARBA" id="ARBA00012452"/>
    </source>
</evidence>
<dbReference type="CDD" id="cd03187">
    <property type="entry name" value="GST_C_Phi"/>
    <property type="match status" value="1"/>
</dbReference>
<keyword evidence="3" id="KW-0808">Transferase</keyword>